<dbReference type="InterPro" id="IPR008920">
    <property type="entry name" value="TF_FadR/GntR_C"/>
</dbReference>
<dbReference type="InterPro" id="IPR011711">
    <property type="entry name" value="GntR_C"/>
</dbReference>
<feature type="domain" description="HTH gntR-type" evidence="4">
    <location>
        <begin position="7"/>
        <end position="75"/>
    </location>
</feature>
<accession>A0ABN4JV99</accession>
<evidence type="ECO:0000256" key="1">
    <source>
        <dbReference type="ARBA" id="ARBA00023015"/>
    </source>
</evidence>
<dbReference type="Pfam" id="PF00392">
    <property type="entry name" value="GntR"/>
    <property type="match status" value="1"/>
</dbReference>
<dbReference type="Proteomes" id="UP000065533">
    <property type="component" value="Chromosome"/>
</dbReference>
<reference evidence="5" key="1">
    <citation type="submission" date="2016-01" db="EMBL/GenBank/DDBJ databases">
        <title>Complete genome of Planococcus kocurri type strain.</title>
        <authorList>
            <person name="See-Too W.S."/>
        </authorList>
    </citation>
    <scope>NUCLEOTIDE SEQUENCE [LARGE SCALE GENOMIC DNA]</scope>
    <source>
        <strain evidence="5">ATCC 43650</strain>
    </source>
</reference>
<gene>
    <name evidence="5" type="ORF">AUO94_08215</name>
</gene>
<dbReference type="Gene3D" id="1.10.10.10">
    <property type="entry name" value="Winged helix-like DNA-binding domain superfamily/Winged helix DNA-binding domain"/>
    <property type="match status" value="1"/>
</dbReference>
<evidence type="ECO:0000313" key="6">
    <source>
        <dbReference type="Proteomes" id="UP000065533"/>
    </source>
</evidence>
<organism evidence="5 6">
    <name type="scientific">Planococcus kocurii</name>
    <dbReference type="NCBI Taxonomy" id="1374"/>
    <lineage>
        <taxon>Bacteria</taxon>
        <taxon>Bacillati</taxon>
        <taxon>Bacillota</taxon>
        <taxon>Bacilli</taxon>
        <taxon>Bacillales</taxon>
        <taxon>Caryophanaceae</taxon>
        <taxon>Planococcus</taxon>
    </lineage>
</organism>
<dbReference type="InterPro" id="IPR036390">
    <property type="entry name" value="WH_DNA-bd_sf"/>
</dbReference>
<dbReference type="PROSITE" id="PS50949">
    <property type="entry name" value="HTH_GNTR"/>
    <property type="match status" value="1"/>
</dbReference>
<keyword evidence="6" id="KW-1185">Reference proteome</keyword>
<dbReference type="Pfam" id="PF07729">
    <property type="entry name" value="FCD"/>
    <property type="match status" value="1"/>
</dbReference>
<keyword evidence="2" id="KW-0238">DNA-binding</keyword>
<dbReference type="SMART" id="SM00345">
    <property type="entry name" value="HTH_GNTR"/>
    <property type="match status" value="1"/>
</dbReference>
<protein>
    <recommendedName>
        <fullName evidence="4">HTH gntR-type domain-containing protein</fullName>
    </recommendedName>
</protein>
<evidence type="ECO:0000313" key="5">
    <source>
        <dbReference type="EMBL" id="ALS78646.1"/>
    </source>
</evidence>
<dbReference type="SMART" id="SM00895">
    <property type="entry name" value="FCD"/>
    <property type="match status" value="1"/>
</dbReference>
<evidence type="ECO:0000259" key="4">
    <source>
        <dbReference type="PROSITE" id="PS50949"/>
    </source>
</evidence>
<keyword evidence="3" id="KW-0804">Transcription</keyword>
<dbReference type="PANTHER" id="PTHR43537">
    <property type="entry name" value="TRANSCRIPTIONAL REGULATOR, GNTR FAMILY"/>
    <property type="match status" value="1"/>
</dbReference>
<dbReference type="SUPFAM" id="SSF46785">
    <property type="entry name" value="Winged helix' DNA-binding domain"/>
    <property type="match status" value="1"/>
</dbReference>
<name>A0ABN4JV99_9BACL</name>
<dbReference type="InterPro" id="IPR000524">
    <property type="entry name" value="Tscrpt_reg_HTH_GntR"/>
</dbReference>
<dbReference type="EMBL" id="CP013661">
    <property type="protein sequence ID" value="ALS78646.1"/>
    <property type="molecule type" value="Genomic_DNA"/>
</dbReference>
<dbReference type="SUPFAM" id="SSF48008">
    <property type="entry name" value="GntR ligand-binding domain-like"/>
    <property type="match status" value="1"/>
</dbReference>
<dbReference type="RefSeq" id="WP_058385305.1">
    <property type="nucleotide sequence ID" value="NZ_CP013661.2"/>
</dbReference>
<evidence type="ECO:0000256" key="3">
    <source>
        <dbReference type="ARBA" id="ARBA00023163"/>
    </source>
</evidence>
<dbReference type="InterPro" id="IPR036388">
    <property type="entry name" value="WH-like_DNA-bd_sf"/>
</dbReference>
<dbReference type="Gene3D" id="1.20.120.530">
    <property type="entry name" value="GntR ligand-binding domain-like"/>
    <property type="match status" value="1"/>
</dbReference>
<dbReference type="PANTHER" id="PTHR43537:SF5">
    <property type="entry name" value="UXU OPERON TRANSCRIPTIONAL REGULATOR"/>
    <property type="match status" value="1"/>
</dbReference>
<keyword evidence="1" id="KW-0805">Transcription regulation</keyword>
<dbReference type="PRINTS" id="PR00035">
    <property type="entry name" value="HTHGNTR"/>
</dbReference>
<proteinExistence type="predicted"/>
<evidence type="ECO:0000256" key="2">
    <source>
        <dbReference type="ARBA" id="ARBA00023125"/>
    </source>
</evidence>
<dbReference type="CDD" id="cd07377">
    <property type="entry name" value="WHTH_GntR"/>
    <property type="match status" value="1"/>
</dbReference>
<sequence>MKKMKKINLSDQIIDEIVSMIEKEQWDLGLKIPGELQLAESFSVSRNILREALKILETFGILDSKPGVGTFVSMQARENIHNMSFLNSLKSNSSVEVALEFRLILEPKAAYYAALRITDDEIIELKELVNDMQNRHNLEEVYQDDFDLHMKIAKYSNNPWCFDLICSLLNQLKTSLYSEFNKYSNLKTKEENIHSHITIAEAIIAHEAELAETLMTQHLSKRIKLINPEFEVEPNR</sequence>